<name>A0ACC3NT56_9PEZI</name>
<dbReference type="EMBL" id="JAUTXU010000012">
    <property type="protein sequence ID" value="KAK3722685.1"/>
    <property type="molecule type" value="Genomic_DNA"/>
</dbReference>
<protein>
    <submittedName>
        <fullName evidence="1">GET complex subunit get1</fullName>
    </submittedName>
</protein>
<sequence>MPSFLLLVFLLQLIIHLLNTVGKQHINELLWLLFTKLPISQNKESQELAKLRDEVVRLNTEMRNTSAQDEFAKWAKLRRQHDKAKDKYDAKAAAQQSFRSNFDRIITAARWLGTQGLQFFCNTWYSKQPMFWLPQGWVPYGIEWVLSFPRAPVGSISVNVWAIACASVIKMLFEGGMALWTLRAGVVKAGPRKGEKVRMEGMGGSGGGGEGEKKEL</sequence>
<reference evidence="1" key="1">
    <citation type="submission" date="2023-07" db="EMBL/GenBank/DDBJ databases">
        <title>Black Yeasts Isolated from many extreme environments.</title>
        <authorList>
            <person name="Coleine C."/>
            <person name="Stajich J.E."/>
            <person name="Selbmann L."/>
        </authorList>
    </citation>
    <scope>NUCLEOTIDE SEQUENCE</scope>
    <source>
        <strain evidence="1">CCFEE 5714</strain>
    </source>
</reference>
<proteinExistence type="predicted"/>
<comment type="caution">
    <text evidence="1">The sequence shown here is derived from an EMBL/GenBank/DDBJ whole genome shotgun (WGS) entry which is preliminary data.</text>
</comment>
<accession>A0ACC3NT56</accession>
<evidence type="ECO:0000313" key="1">
    <source>
        <dbReference type="EMBL" id="KAK3722685.1"/>
    </source>
</evidence>
<gene>
    <name evidence="1" type="primary">GET1_1</name>
    <name evidence="1" type="ORF">LTR37_002256</name>
</gene>
<organism evidence="1 2">
    <name type="scientific">Vermiconidia calcicola</name>
    <dbReference type="NCBI Taxonomy" id="1690605"/>
    <lineage>
        <taxon>Eukaryota</taxon>
        <taxon>Fungi</taxon>
        <taxon>Dikarya</taxon>
        <taxon>Ascomycota</taxon>
        <taxon>Pezizomycotina</taxon>
        <taxon>Dothideomycetes</taxon>
        <taxon>Dothideomycetidae</taxon>
        <taxon>Mycosphaerellales</taxon>
        <taxon>Extremaceae</taxon>
        <taxon>Vermiconidia</taxon>
    </lineage>
</organism>
<dbReference type="Proteomes" id="UP001281147">
    <property type="component" value="Unassembled WGS sequence"/>
</dbReference>
<evidence type="ECO:0000313" key="2">
    <source>
        <dbReference type="Proteomes" id="UP001281147"/>
    </source>
</evidence>
<keyword evidence="2" id="KW-1185">Reference proteome</keyword>